<feature type="region of interest" description="Disordered" evidence="5">
    <location>
        <begin position="326"/>
        <end position="351"/>
    </location>
</feature>
<dbReference type="Gene3D" id="3.90.120.10">
    <property type="entry name" value="DNA Methylase, subunit A, domain 2"/>
    <property type="match status" value="2"/>
</dbReference>
<dbReference type="PANTHER" id="PTHR46098:SF1">
    <property type="entry name" value="TRNA (CYTOSINE(38)-C(5))-METHYLTRANSFERASE"/>
    <property type="match status" value="1"/>
</dbReference>
<gene>
    <name evidence="6" type="ORF">BCR33DRAFT_782247</name>
</gene>
<reference evidence="6 7" key="1">
    <citation type="submission" date="2016-07" db="EMBL/GenBank/DDBJ databases">
        <title>Pervasive Adenine N6-methylation of Active Genes in Fungi.</title>
        <authorList>
            <consortium name="DOE Joint Genome Institute"/>
            <person name="Mondo S.J."/>
            <person name="Dannebaum R.O."/>
            <person name="Kuo R.C."/>
            <person name="Labutti K."/>
            <person name="Haridas S."/>
            <person name="Kuo A."/>
            <person name="Salamov A."/>
            <person name="Ahrendt S.R."/>
            <person name="Lipzen A."/>
            <person name="Sullivan W."/>
            <person name="Andreopoulos W.B."/>
            <person name="Clum A."/>
            <person name="Lindquist E."/>
            <person name="Daum C."/>
            <person name="Ramamoorthy G.K."/>
            <person name="Gryganskyi A."/>
            <person name="Culley D."/>
            <person name="Magnuson J.K."/>
            <person name="James T.Y."/>
            <person name="O'Malley M.A."/>
            <person name="Stajich J.E."/>
            <person name="Spatafora J.W."/>
            <person name="Visel A."/>
            <person name="Grigoriev I.V."/>
        </authorList>
    </citation>
    <scope>NUCLEOTIDE SEQUENCE [LARGE SCALE GENOMIC DNA]</scope>
    <source>
        <strain evidence="6 7">JEL800</strain>
    </source>
</reference>
<dbReference type="InterPro" id="IPR001525">
    <property type="entry name" value="C5_MeTfrase"/>
</dbReference>
<dbReference type="AlphaFoldDB" id="A0A1Y2CNV8"/>
<dbReference type="GO" id="GO:0032259">
    <property type="term" value="P:methylation"/>
    <property type="evidence" value="ECO:0007669"/>
    <property type="project" value="UniProtKB-KW"/>
</dbReference>
<dbReference type="PRINTS" id="PR00105">
    <property type="entry name" value="C5METTRFRASE"/>
</dbReference>
<accession>A0A1Y2CNV8</accession>
<evidence type="ECO:0000313" key="7">
    <source>
        <dbReference type="Proteomes" id="UP000193642"/>
    </source>
</evidence>
<comment type="similarity">
    <text evidence="4">Belongs to the class I-like SAM-binding methyltransferase superfamily. C5-methyltransferase family.</text>
</comment>
<evidence type="ECO:0000256" key="1">
    <source>
        <dbReference type="ARBA" id="ARBA00022603"/>
    </source>
</evidence>
<dbReference type="InterPro" id="IPR029063">
    <property type="entry name" value="SAM-dependent_MTases_sf"/>
</dbReference>
<evidence type="ECO:0000256" key="5">
    <source>
        <dbReference type="SAM" id="MobiDB-lite"/>
    </source>
</evidence>
<dbReference type="EMBL" id="MCGO01000011">
    <property type="protein sequence ID" value="ORY48534.1"/>
    <property type="molecule type" value="Genomic_DNA"/>
</dbReference>
<dbReference type="Proteomes" id="UP000193642">
    <property type="component" value="Unassembled WGS sequence"/>
</dbReference>
<evidence type="ECO:0000256" key="4">
    <source>
        <dbReference type="PROSITE-ProRule" id="PRU01016"/>
    </source>
</evidence>
<protein>
    <submittedName>
        <fullName evidence="6">S-adenosyl-L-methionine-dependent methyltransferase</fullName>
    </submittedName>
</protein>
<name>A0A1Y2CNV8_9FUNG</name>
<keyword evidence="2 4" id="KW-0808">Transferase</keyword>
<dbReference type="GO" id="GO:0005634">
    <property type="term" value="C:nucleus"/>
    <property type="evidence" value="ECO:0007669"/>
    <property type="project" value="TreeGrafter"/>
</dbReference>
<dbReference type="PANTHER" id="PTHR46098">
    <property type="entry name" value="TRNA (CYTOSINE(38)-C(5))-METHYLTRANSFERASE"/>
    <property type="match status" value="1"/>
</dbReference>
<proteinExistence type="inferred from homology"/>
<evidence type="ECO:0000256" key="2">
    <source>
        <dbReference type="ARBA" id="ARBA00022679"/>
    </source>
</evidence>
<dbReference type="Gene3D" id="3.40.50.150">
    <property type="entry name" value="Vaccinia Virus protein VP39"/>
    <property type="match status" value="1"/>
</dbReference>
<dbReference type="STRING" id="329046.A0A1Y2CNV8"/>
<evidence type="ECO:0000256" key="3">
    <source>
        <dbReference type="ARBA" id="ARBA00022691"/>
    </source>
</evidence>
<feature type="active site" evidence="4">
    <location>
        <position position="83"/>
    </location>
</feature>
<comment type="caution">
    <text evidence="6">The sequence shown here is derived from an EMBL/GenBank/DDBJ whole genome shotgun (WGS) entry which is preliminary data.</text>
</comment>
<evidence type="ECO:0000313" key="6">
    <source>
        <dbReference type="EMBL" id="ORY48534.1"/>
    </source>
</evidence>
<dbReference type="GO" id="GO:0008168">
    <property type="term" value="F:methyltransferase activity"/>
    <property type="evidence" value="ECO:0007669"/>
    <property type="project" value="UniProtKB-KW"/>
</dbReference>
<keyword evidence="1 4" id="KW-0489">Methyltransferase</keyword>
<dbReference type="PROSITE" id="PS51679">
    <property type="entry name" value="SAM_MT_C5"/>
    <property type="match status" value="1"/>
</dbReference>
<keyword evidence="3 4" id="KW-0949">S-adenosyl-L-methionine</keyword>
<feature type="compositionally biased region" description="Basic residues" evidence="5">
    <location>
        <begin position="340"/>
        <end position="349"/>
    </location>
</feature>
<dbReference type="InterPro" id="IPR050750">
    <property type="entry name" value="C5-MTase"/>
</dbReference>
<dbReference type="SUPFAM" id="SSF53335">
    <property type="entry name" value="S-adenosyl-L-methionine-dependent methyltransferases"/>
    <property type="match status" value="1"/>
</dbReference>
<organism evidence="6 7">
    <name type="scientific">Rhizoclosmatium globosum</name>
    <dbReference type="NCBI Taxonomy" id="329046"/>
    <lineage>
        <taxon>Eukaryota</taxon>
        <taxon>Fungi</taxon>
        <taxon>Fungi incertae sedis</taxon>
        <taxon>Chytridiomycota</taxon>
        <taxon>Chytridiomycota incertae sedis</taxon>
        <taxon>Chytridiomycetes</taxon>
        <taxon>Chytridiales</taxon>
        <taxon>Chytriomycetaceae</taxon>
        <taxon>Rhizoclosmatium</taxon>
    </lineage>
</organism>
<dbReference type="OrthoDB" id="414133at2759"/>
<keyword evidence="7" id="KW-1185">Reference proteome</keyword>
<sequence>MQSVLELYSGLGGHHAAYCLVKGFKTGKEASAVKFHAYDVNENANDCYANNFPDAPSSKDISLLKASDFDSIGASLWVMSPPCQPYTRNGSRLNSNDARAHSFINLLQEISLMTAPPTHILLENVLGFESSDSFDLLCETLETRYTLQGYIINPNQCGTPNSRPRFYLLAKIKELSFKCVANNGKFNNGPGIEIGMPVVEPNSVSDYLDLKANDDETLFISHRRLWKAAEQYDILRPSHRRSCCFTKGYGKFARGTGSVLSMATDEDIIAAAEKYGFDGSEQEGWEEVDGCHLAQVNWDGVASKNVIRALKWLFMKYFELRSKHKPKEDAEDEGKESGAKPKRLSAKRKRELDMERGSWPDKLESCPLAALKLRYFSVKEVSRLQGFPDWFEFPKTLTTEQGWKLLGNSINVEIVRGLLLYLLSNSE</sequence>
<dbReference type="Pfam" id="PF00145">
    <property type="entry name" value="DNA_methylase"/>
    <property type="match status" value="1"/>
</dbReference>